<name>I3VZH9_9ENTR</name>
<evidence type="ECO:0000313" key="1">
    <source>
        <dbReference type="EMBL" id="AFK88756.1"/>
    </source>
</evidence>
<proteinExistence type="predicted"/>
<protein>
    <submittedName>
        <fullName evidence="1">Uncharacterized protein</fullName>
    </submittedName>
</protein>
<reference evidence="1" key="1">
    <citation type="submission" date="2012-01" db="EMBL/GenBank/DDBJ databases">
        <authorList>
            <person name="Summers A.O."/>
            <person name="Wireman J."/>
        </authorList>
    </citation>
    <scope>NUCLEOTIDE SEQUENCE</scope>
    <source>
        <strain evidence="1">96A-29192</strain>
        <plasmid evidence="1">p96A29192-65</plasmid>
    </source>
</reference>
<accession>I3VZH9</accession>
<organism evidence="1">
    <name type="scientific">Salmonella sp. 96A-29192</name>
    <dbReference type="NCBI Taxonomy" id="1179814"/>
    <lineage>
        <taxon>Bacteria</taxon>
        <taxon>Pseudomonadati</taxon>
        <taxon>Pseudomonadota</taxon>
        <taxon>Gammaproteobacteria</taxon>
        <taxon>Enterobacterales</taxon>
        <taxon>Enterobacteriaceae</taxon>
        <taxon>Salmonella</taxon>
    </lineage>
</organism>
<keyword evidence="1" id="KW-0614">Plasmid</keyword>
<sequence length="38" mass="4430">MIGCKIWFLCVYKFNLLIKDVFVIKDFVDTVQPIPLAV</sequence>
<dbReference type="EMBL" id="JQ418521">
    <property type="protein sequence ID" value="AFK88756.1"/>
    <property type="molecule type" value="Genomic_DNA"/>
</dbReference>
<geneLocation type="plasmid" evidence="1">
    <name>p96A29192-65</name>
</geneLocation>
<dbReference type="AlphaFoldDB" id="I3VZH9"/>